<dbReference type="PANTHER" id="PTHR43797:SF2">
    <property type="entry name" value="HOMOCYSTEINE_CYSTEINE SYNTHASE"/>
    <property type="match status" value="1"/>
</dbReference>
<gene>
    <name evidence="5" type="ORF">B2A_12695</name>
</gene>
<keyword evidence="4" id="KW-0663">Pyridoxal phosphate</keyword>
<reference evidence="5" key="1">
    <citation type="submission" date="2013-08" db="EMBL/GenBank/DDBJ databases">
        <authorList>
            <person name="Mendez C."/>
            <person name="Richter M."/>
            <person name="Ferrer M."/>
            <person name="Sanchez J."/>
        </authorList>
    </citation>
    <scope>NUCLEOTIDE SEQUENCE</scope>
</reference>
<feature type="non-terminal residue" evidence="5">
    <location>
        <position position="1"/>
    </location>
</feature>
<dbReference type="GO" id="GO:0030170">
    <property type="term" value="F:pyridoxal phosphate binding"/>
    <property type="evidence" value="ECO:0007669"/>
    <property type="project" value="InterPro"/>
</dbReference>
<dbReference type="GO" id="GO:0004124">
    <property type="term" value="F:cysteine synthase activity"/>
    <property type="evidence" value="ECO:0007669"/>
    <property type="project" value="TreeGrafter"/>
</dbReference>
<dbReference type="InterPro" id="IPR015424">
    <property type="entry name" value="PyrdxlP-dep_Trfase"/>
</dbReference>
<comment type="caution">
    <text evidence="5">The sequence shown here is derived from an EMBL/GenBank/DDBJ whole genome shotgun (WGS) entry which is preliminary data.</text>
</comment>
<dbReference type="Pfam" id="PF01053">
    <property type="entry name" value="Cys_Met_Meta_PP"/>
    <property type="match status" value="1"/>
</dbReference>
<evidence type="ECO:0000256" key="2">
    <source>
        <dbReference type="ARBA" id="ARBA00009077"/>
    </source>
</evidence>
<organism evidence="5">
    <name type="scientific">mine drainage metagenome</name>
    <dbReference type="NCBI Taxonomy" id="410659"/>
    <lineage>
        <taxon>unclassified sequences</taxon>
        <taxon>metagenomes</taxon>
        <taxon>ecological metagenomes</taxon>
    </lineage>
</organism>
<dbReference type="InterPro" id="IPR000277">
    <property type="entry name" value="Cys/Met-Metab_PyrdxlP-dep_enz"/>
</dbReference>
<evidence type="ECO:0000256" key="3">
    <source>
        <dbReference type="ARBA" id="ARBA00022679"/>
    </source>
</evidence>
<dbReference type="EMBL" id="AUZZ01009150">
    <property type="protein sequence ID" value="EQD34719.1"/>
    <property type="molecule type" value="Genomic_DNA"/>
</dbReference>
<dbReference type="GO" id="GO:0006535">
    <property type="term" value="P:cysteine biosynthetic process from serine"/>
    <property type="evidence" value="ECO:0007669"/>
    <property type="project" value="TreeGrafter"/>
</dbReference>
<evidence type="ECO:0000256" key="4">
    <source>
        <dbReference type="ARBA" id="ARBA00022898"/>
    </source>
</evidence>
<dbReference type="AlphaFoldDB" id="T1A0W3"/>
<comment type="cofactor">
    <cofactor evidence="1">
        <name>pyridoxal 5'-phosphate</name>
        <dbReference type="ChEBI" id="CHEBI:597326"/>
    </cofactor>
</comment>
<dbReference type="PANTHER" id="PTHR43797">
    <property type="entry name" value="HOMOCYSTEINE/CYSTEINE SYNTHASE"/>
    <property type="match status" value="1"/>
</dbReference>
<evidence type="ECO:0000256" key="1">
    <source>
        <dbReference type="ARBA" id="ARBA00001933"/>
    </source>
</evidence>
<dbReference type="SUPFAM" id="SSF53383">
    <property type="entry name" value="PLP-dependent transferases"/>
    <property type="match status" value="1"/>
</dbReference>
<comment type="similarity">
    <text evidence="2">Belongs to the trans-sulfuration enzymes family.</text>
</comment>
<evidence type="ECO:0000313" key="5">
    <source>
        <dbReference type="EMBL" id="EQD34719.1"/>
    </source>
</evidence>
<dbReference type="GO" id="GO:0003961">
    <property type="term" value="F:O-acetylhomoserine aminocarboxypropyltransferase activity"/>
    <property type="evidence" value="ECO:0007669"/>
    <property type="project" value="TreeGrafter"/>
</dbReference>
<dbReference type="GO" id="GO:0071269">
    <property type="term" value="P:L-homocysteine biosynthetic process"/>
    <property type="evidence" value="ECO:0007669"/>
    <property type="project" value="TreeGrafter"/>
</dbReference>
<dbReference type="GO" id="GO:0019346">
    <property type="term" value="P:transsulfuration"/>
    <property type="evidence" value="ECO:0007669"/>
    <property type="project" value="InterPro"/>
</dbReference>
<name>T1A0W3_9ZZZZ</name>
<dbReference type="InterPro" id="IPR006235">
    <property type="entry name" value="OAc-hSer/O-AcSer_sulfhydrylase"/>
</dbReference>
<accession>T1A0W3</accession>
<protein>
    <submittedName>
        <fullName evidence="5">Cys/Met metabolism, pyridoxal phosphate-dependent enzyme</fullName>
    </submittedName>
</protein>
<reference evidence="5" key="2">
    <citation type="journal article" date="2014" name="ISME J.">
        <title>Microbial stratification in low pH oxic and suboxic macroscopic growths along an acid mine drainage.</title>
        <authorList>
            <person name="Mendez-Garcia C."/>
            <person name="Mesa V."/>
            <person name="Sprenger R.R."/>
            <person name="Richter M."/>
            <person name="Diez M.S."/>
            <person name="Solano J."/>
            <person name="Bargiela R."/>
            <person name="Golyshina O.V."/>
            <person name="Manteca A."/>
            <person name="Ramos J.L."/>
            <person name="Gallego J.R."/>
            <person name="Llorente I."/>
            <person name="Martins Dos Santos V.A."/>
            <person name="Jensen O.N."/>
            <person name="Pelaez A.I."/>
            <person name="Sanchez J."/>
            <person name="Ferrer M."/>
        </authorList>
    </citation>
    <scope>NUCLEOTIDE SEQUENCE</scope>
</reference>
<sequence>AKKYLQHGFGSVLSFGIRGGEPAGRSFIDHLQLASHLANVGDAKTLIIHPASTTHQQLSRTEQENAGVTPDLIRVSVGIEHIEDIQADFSRAFSCIGTVTDR</sequence>
<dbReference type="InterPro" id="IPR015422">
    <property type="entry name" value="PyrdxlP-dep_Trfase_small"/>
</dbReference>
<keyword evidence="3" id="KW-0808">Transferase</keyword>
<dbReference type="GO" id="GO:0005737">
    <property type="term" value="C:cytoplasm"/>
    <property type="evidence" value="ECO:0007669"/>
    <property type="project" value="TreeGrafter"/>
</dbReference>
<proteinExistence type="inferred from homology"/>
<dbReference type="Gene3D" id="3.90.1150.10">
    <property type="entry name" value="Aspartate Aminotransferase, domain 1"/>
    <property type="match status" value="1"/>
</dbReference>